<proteinExistence type="predicted"/>
<comment type="caution">
    <text evidence="1">The sequence shown here is derived from an EMBL/GenBank/DDBJ whole genome shotgun (WGS) entry which is preliminary data.</text>
</comment>
<dbReference type="Proteomes" id="UP000574769">
    <property type="component" value="Unassembled WGS sequence"/>
</dbReference>
<dbReference type="EMBL" id="JACHNY010000001">
    <property type="protein sequence ID" value="MBB4616111.1"/>
    <property type="molecule type" value="Genomic_DNA"/>
</dbReference>
<protein>
    <submittedName>
        <fullName evidence="1">Uncharacterized protein</fullName>
    </submittedName>
</protein>
<evidence type="ECO:0000313" key="2">
    <source>
        <dbReference type="Proteomes" id="UP000574769"/>
    </source>
</evidence>
<accession>A0A7W7EWI6</accession>
<organism evidence="1 2">
    <name type="scientific">Sphingomonas abaci</name>
    <dbReference type="NCBI Taxonomy" id="237611"/>
    <lineage>
        <taxon>Bacteria</taxon>
        <taxon>Pseudomonadati</taxon>
        <taxon>Pseudomonadota</taxon>
        <taxon>Alphaproteobacteria</taxon>
        <taxon>Sphingomonadales</taxon>
        <taxon>Sphingomonadaceae</taxon>
        <taxon>Sphingomonas</taxon>
    </lineage>
</organism>
<name>A0A7W7EWI6_9SPHN</name>
<keyword evidence="2" id="KW-1185">Reference proteome</keyword>
<reference evidence="1 2" key="1">
    <citation type="submission" date="2020-08" db="EMBL/GenBank/DDBJ databases">
        <title>Genomic Encyclopedia of Type Strains, Phase IV (KMG-IV): sequencing the most valuable type-strain genomes for metagenomic binning, comparative biology and taxonomic classification.</title>
        <authorList>
            <person name="Goeker M."/>
        </authorList>
    </citation>
    <scope>NUCLEOTIDE SEQUENCE [LARGE SCALE GENOMIC DNA]</scope>
    <source>
        <strain evidence="1 2">DSM 15867</strain>
    </source>
</reference>
<gene>
    <name evidence="1" type="ORF">GGQ96_000217</name>
</gene>
<evidence type="ECO:0000313" key="1">
    <source>
        <dbReference type="EMBL" id="MBB4616111.1"/>
    </source>
</evidence>
<sequence>MDDTARLRRTMTDPQRILWGDDVQCTLWAKAA</sequence>
<dbReference type="AlphaFoldDB" id="A0A7W7EWI6"/>